<keyword evidence="3" id="KW-1185">Reference proteome</keyword>
<gene>
    <name evidence="2" type="ORF">BCR33DRAFT_821225</name>
</gene>
<evidence type="ECO:0000313" key="3">
    <source>
        <dbReference type="Proteomes" id="UP000193642"/>
    </source>
</evidence>
<dbReference type="Proteomes" id="UP000193642">
    <property type="component" value="Unassembled WGS sequence"/>
</dbReference>
<dbReference type="AlphaFoldDB" id="A0A1Y2ABT6"/>
<dbReference type="EMBL" id="MCGO01000262">
    <property type="protein sequence ID" value="ORY19988.1"/>
    <property type="molecule type" value="Genomic_DNA"/>
</dbReference>
<feature type="region of interest" description="Disordered" evidence="1">
    <location>
        <begin position="279"/>
        <end position="306"/>
    </location>
</feature>
<evidence type="ECO:0000256" key="1">
    <source>
        <dbReference type="SAM" id="MobiDB-lite"/>
    </source>
</evidence>
<feature type="region of interest" description="Disordered" evidence="1">
    <location>
        <begin position="27"/>
        <end position="78"/>
    </location>
</feature>
<protein>
    <submittedName>
        <fullName evidence="2">Uncharacterized protein</fullName>
    </submittedName>
</protein>
<organism evidence="2 3">
    <name type="scientific">Rhizoclosmatium globosum</name>
    <dbReference type="NCBI Taxonomy" id="329046"/>
    <lineage>
        <taxon>Eukaryota</taxon>
        <taxon>Fungi</taxon>
        <taxon>Fungi incertae sedis</taxon>
        <taxon>Chytridiomycota</taxon>
        <taxon>Chytridiomycota incertae sedis</taxon>
        <taxon>Chytridiomycetes</taxon>
        <taxon>Chytridiales</taxon>
        <taxon>Chytriomycetaceae</taxon>
        <taxon>Rhizoclosmatium</taxon>
    </lineage>
</organism>
<reference evidence="2 3" key="1">
    <citation type="submission" date="2016-07" db="EMBL/GenBank/DDBJ databases">
        <title>Pervasive Adenine N6-methylation of Active Genes in Fungi.</title>
        <authorList>
            <consortium name="DOE Joint Genome Institute"/>
            <person name="Mondo S.J."/>
            <person name="Dannebaum R.O."/>
            <person name="Kuo R.C."/>
            <person name="Labutti K."/>
            <person name="Haridas S."/>
            <person name="Kuo A."/>
            <person name="Salamov A."/>
            <person name="Ahrendt S.R."/>
            <person name="Lipzen A."/>
            <person name="Sullivan W."/>
            <person name="Andreopoulos W.B."/>
            <person name="Clum A."/>
            <person name="Lindquist E."/>
            <person name="Daum C."/>
            <person name="Ramamoorthy G.K."/>
            <person name="Gryganskyi A."/>
            <person name="Culley D."/>
            <person name="Magnuson J.K."/>
            <person name="James T.Y."/>
            <person name="O'Malley M.A."/>
            <person name="Stajich J.E."/>
            <person name="Spatafora J.W."/>
            <person name="Visel A."/>
            <person name="Grigoriev I.V."/>
        </authorList>
    </citation>
    <scope>NUCLEOTIDE SEQUENCE [LARGE SCALE GENOMIC DNA]</scope>
    <source>
        <strain evidence="2 3">JEL800</strain>
    </source>
</reference>
<feature type="region of interest" description="Disordered" evidence="1">
    <location>
        <begin position="222"/>
        <end position="241"/>
    </location>
</feature>
<name>A0A1Y2ABT6_9FUNG</name>
<comment type="caution">
    <text evidence="2">The sequence shown here is derived from an EMBL/GenBank/DDBJ whole genome shotgun (WGS) entry which is preliminary data.</text>
</comment>
<proteinExistence type="predicted"/>
<feature type="compositionally biased region" description="Polar residues" evidence="1">
    <location>
        <begin position="60"/>
        <end position="77"/>
    </location>
</feature>
<sequence>MSYVNALRPEERHINAQTQGITEVGYILPNTPDESKRPKVTFSDLKLDNSDNIPAKDSTDTNSQHYTPSTSRTPSIQKNREEYCVESPLTIQCPLKTQKLHAIPWIDQEYKTQRDTILHPVTKILDAQHSAENRVGSYREQYPLDYETSILSRTMSIQSAKESVSKSVVVSYMDMMPLDYAIMEFAAKNQSKTSSVSGSEVQISSDSIAKSEKFSAVEVAKRRQKSGKAVDSPPEGSFRSVVSHVSKTEAELELMKALTIQMQDQMRLLVEQNARLERQLEGSPPTPSKNLNQAPTRGHSPIPLDFNYLGSFPTEEAVQRSLDATKPHSGSVAVESPTPKVANRSERSRHSNPNTQTEHEILVSQLQSGDDKQSQKSPNRFSLFKIFHKKEK</sequence>
<dbReference type="OrthoDB" id="10420149at2759"/>
<feature type="region of interest" description="Disordered" evidence="1">
    <location>
        <begin position="323"/>
        <end position="392"/>
    </location>
</feature>
<accession>A0A1Y2ABT6</accession>
<evidence type="ECO:0000313" key="2">
    <source>
        <dbReference type="EMBL" id="ORY19988.1"/>
    </source>
</evidence>